<reference evidence="7" key="1">
    <citation type="submission" date="2018-05" db="EMBL/GenBank/DDBJ databases">
        <authorList>
            <person name="Lanie J.A."/>
            <person name="Ng W.-L."/>
            <person name="Kazmierczak K.M."/>
            <person name="Andrzejewski T.M."/>
            <person name="Davidsen T.M."/>
            <person name="Wayne K.J."/>
            <person name="Tettelin H."/>
            <person name="Glass J.I."/>
            <person name="Rusch D."/>
            <person name="Podicherti R."/>
            <person name="Tsui H.-C.T."/>
            <person name="Winkler M.E."/>
        </authorList>
    </citation>
    <scope>NUCLEOTIDE SEQUENCE</scope>
</reference>
<keyword evidence="5" id="KW-0472">Membrane</keyword>
<dbReference type="InterPro" id="IPR001107">
    <property type="entry name" value="Band_7"/>
</dbReference>
<dbReference type="InterPro" id="IPR036013">
    <property type="entry name" value="Band_7/SPFH_dom_sf"/>
</dbReference>
<protein>
    <recommendedName>
        <fullName evidence="6">Band 7 domain-containing protein</fullName>
    </recommendedName>
</protein>
<feature type="non-terminal residue" evidence="7">
    <location>
        <position position="1"/>
    </location>
</feature>
<accession>A0A382HUR1</accession>
<dbReference type="PRINTS" id="PR00721">
    <property type="entry name" value="STOMATIN"/>
</dbReference>
<feature type="non-terminal residue" evidence="7">
    <location>
        <position position="289"/>
    </location>
</feature>
<sequence>MRFVGPLLIIFIIAAVIVGPQTFFKVDETQTAIVTRFGEIIGSTKNNPGLYTKTPFIDSAIYFDKRLLVFDAPPDSLLTKDKKNLEIDVYARGKIKDPQIFYSTLRTETSGYNRVIDIVSSELRREIANDEQSEIISISREAIMNRVRDAVAPKLLEFGIELIDVRIKRADFPDAVADSVHKRMIAERERIANRERAEGAEYDLERRANADRTAVEIRTAAQRDAEIIRGCAEANSIKIYAAALAEDPEFYSFQRSLDAYKEYLASNTTIVGSSTDLGELFGRIRIGVS</sequence>
<evidence type="ECO:0000313" key="7">
    <source>
        <dbReference type="EMBL" id="SVB91028.1"/>
    </source>
</evidence>
<keyword evidence="4" id="KW-1133">Transmembrane helix</keyword>
<dbReference type="SMART" id="SM00244">
    <property type="entry name" value="PHB"/>
    <property type="match status" value="1"/>
</dbReference>
<dbReference type="Pfam" id="PF01145">
    <property type="entry name" value="Band_7"/>
    <property type="match status" value="1"/>
</dbReference>
<evidence type="ECO:0000259" key="6">
    <source>
        <dbReference type="SMART" id="SM00244"/>
    </source>
</evidence>
<dbReference type="PIRSF" id="PIRSF005651">
    <property type="entry name" value="HflC"/>
    <property type="match status" value="1"/>
</dbReference>
<dbReference type="Gene3D" id="3.30.479.30">
    <property type="entry name" value="Band 7 domain"/>
    <property type="match status" value="1"/>
</dbReference>
<dbReference type="CDD" id="cd03405">
    <property type="entry name" value="SPFH_HflC"/>
    <property type="match status" value="1"/>
</dbReference>
<comment type="similarity">
    <text evidence="2">Belongs to the band 7/mec-2 family. HflC subfamily.</text>
</comment>
<dbReference type="PANTHER" id="PTHR42911:SF1">
    <property type="entry name" value="MODULATOR OF FTSH PROTEASE HFLC"/>
    <property type="match status" value="1"/>
</dbReference>
<dbReference type="SUPFAM" id="SSF117892">
    <property type="entry name" value="Band 7/SPFH domain"/>
    <property type="match status" value="1"/>
</dbReference>
<feature type="domain" description="Band 7" evidence="6">
    <location>
        <begin position="21"/>
        <end position="184"/>
    </location>
</feature>
<proteinExistence type="inferred from homology"/>
<dbReference type="InterPro" id="IPR001972">
    <property type="entry name" value="Stomatin_HflK_fam"/>
</dbReference>
<comment type="subcellular location">
    <subcellularLocation>
        <location evidence="1">Membrane</location>
    </subcellularLocation>
</comment>
<dbReference type="InterPro" id="IPR010200">
    <property type="entry name" value="HflC"/>
</dbReference>
<evidence type="ECO:0000256" key="5">
    <source>
        <dbReference type="ARBA" id="ARBA00023136"/>
    </source>
</evidence>
<evidence type="ECO:0000256" key="1">
    <source>
        <dbReference type="ARBA" id="ARBA00004370"/>
    </source>
</evidence>
<keyword evidence="3" id="KW-0812">Transmembrane</keyword>
<organism evidence="7">
    <name type="scientific">marine metagenome</name>
    <dbReference type="NCBI Taxonomy" id="408172"/>
    <lineage>
        <taxon>unclassified sequences</taxon>
        <taxon>metagenomes</taxon>
        <taxon>ecological metagenomes</taxon>
    </lineage>
</organism>
<dbReference type="AlphaFoldDB" id="A0A382HUR1"/>
<name>A0A382HUR1_9ZZZZ</name>
<dbReference type="EMBL" id="UINC01063413">
    <property type="protein sequence ID" value="SVB91028.1"/>
    <property type="molecule type" value="Genomic_DNA"/>
</dbReference>
<dbReference type="GO" id="GO:0016020">
    <property type="term" value="C:membrane"/>
    <property type="evidence" value="ECO:0007669"/>
    <property type="project" value="UniProtKB-SubCell"/>
</dbReference>
<evidence type="ECO:0000256" key="2">
    <source>
        <dbReference type="ARBA" id="ARBA00007862"/>
    </source>
</evidence>
<evidence type="ECO:0000256" key="4">
    <source>
        <dbReference type="ARBA" id="ARBA00022989"/>
    </source>
</evidence>
<evidence type="ECO:0000256" key="3">
    <source>
        <dbReference type="ARBA" id="ARBA00022692"/>
    </source>
</evidence>
<dbReference type="PANTHER" id="PTHR42911">
    <property type="entry name" value="MODULATOR OF FTSH PROTEASE HFLC"/>
    <property type="match status" value="1"/>
</dbReference>
<gene>
    <name evidence="7" type="ORF">METZ01_LOCUS243882</name>
</gene>